<dbReference type="InterPro" id="IPR008947">
    <property type="entry name" value="PLipase_C/P1_nuclease_dom_sf"/>
</dbReference>
<reference evidence="2 3" key="1">
    <citation type="submission" date="2023-01" db="EMBL/GenBank/DDBJ databases">
        <title>Cultivation and genomic characterization of new, ubiquitous marine nitrite-oxidizing bacteria from the Nitrospirales.</title>
        <authorList>
            <person name="Mueller A.J."/>
            <person name="Daebeler A."/>
            <person name="Herbold C.W."/>
            <person name="Kirkegaard R.H."/>
            <person name="Daims H."/>
        </authorList>
    </citation>
    <scope>NUCLEOTIDE SEQUENCE [LARGE SCALE GENOMIC DNA]</scope>
    <source>
        <strain evidence="2 3">DK</strain>
    </source>
</reference>
<gene>
    <name evidence="2" type="ORF">PQG83_18865</name>
</gene>
<keyword evidence="1" id="KW-0732">Signal</keyword>
<organism evidence="2 3">
    <name type="scientific">Candidatus Nitrospira neomarina</name>
    <dbReference type="NCBI Taxonomy" id="3020899"/>
    <lineage>
        <taxon>Bacteria</taxon>
        <taxon>Pseudomonadati</taxon>
        <taxon>Nitrospirota</taxon>
        <taxon>Nitrospiria</taxon>
        <taxon>Nitrospirales</taxon>
        <taxon>Nitrospiraceae</taxon>
        <taxon>Nitrospira</taxon>
    </lineage>
</organism>
<feature type="signal peptide" evidence="1">
    <location>
        <begin position="1"/>
        <end position="32"/>
    </location>
</feature>
<accession>A0AA96GQM1</accession>
<dbReference type="EMBL" id="CP116968">
    <property type="protein sequence ID" value="WNM61781.1"/>
    <property type="molecule type" value="Genomic_DNA"/>
</dbReference>
<feature type="chain" id="PRO_5041691594" evidence="1">
    <location>
        <begin position="33"/>
        <end position="662"/>
    </location>
</feature>
<proteinExistence type="predicted"/>
<dbReference type="GO" id="GO:0016788">
    <property type="term" value="F:hydrolase activity, acting on ester bonds"/>
    <property type="evidence" value="ECO:0007669"/>
    <property type="project" value="InterPro"/>
</dbReference>
<dbReference type="SUPFAM" id="SSF48537">
    <property type="entry name" value="Phospholipase C/P1 nuclease"/>
    <property type="match status" value="1"/>
</dbReference>
<protein>
    <submittedName>
        <fullName evidence="2">Uncharacterized protein</fullName>
    </submittedName>
</protein>
<name>A0AA96GQM1_9BACT</name>
<dbReference type="RefSeq" id="WP_312744341.1">
    <property type="nucleotide sequence ID" value="NZ_CP116968.1"/>
</dbReference>
<keyword evidence="3" id="KW-1185">Reference proteome</keyword>
<sequence length="662" mass="73426">MKPFSTVVTFLLSFSICAGISFVNWQATPAWAWENGTHKEFAKRAAKYVSQEGLNARLTTDYALTNGVDQILNVKWGDKPRSVMGWIIEGADSEDAPDCRVFAHWHDPLMPIGNEGFQPYLANPVFRGPSARKWGFGLDARKQSEKDGFVPESFPAFGCNQNLDNMSWNDARSDFEKALTEPLQSDREEAFARMFKAIGHVMHLIQDNANPAHARNDNHLDVLGALNLDLTGYGLSGFPDPDNFHKYVQLHKVAEISDLNHDKIKSYTQKAETLLGTKSAGGSMPPPGNLIDSDQYTGANPEVTTSGVTGTAEFANANFFTDDTTPDVLAGRTYPHPQFGELSGGFPLYWSLQRGTHLNLQHALKNDIGSAILTIAYPQYCLGLQALGQSCAFRLDDAIFDDYFKELGPRAVAYSAALLQYFFRGKIEARINPGFYLPAHPDWQLSEPITVTVTNQSGVPMGPGELSVYYERRTDGMRTLVHSQKIMEEVANGDEITLNTFYHHLDARDRLPVVFRGELGSAGAKELAAVIGTRVRAEYWNCVNKVEGNEGICPCAEALRLLDLVPRIEQDKQCEGSIDHRFYWNIGRSALPNDQHLLGWFSLRPDPQTFGSQLQLFECNANFSNDIGAGTCRKGLSRADLEACALFMTEPAEATACFLERP</sequence>
<dbReference type="KEGG" id="nneo:PQG83_18865"/>
<evidence type="ECO:0000313" key="2">
    <source>
        <dbReference type="EMBL" id="WNM61781.1"/>
    </source>
</evidence>
<evidence type="ECO:0000256" key="1">
    <source>
        <dbReference type="SAM" id="SignalP"/>
    </source>
</evidence>
<dbReference type="Gene3D" id="1.10.575.10">
    <property type="entry name" value="P1 Nuclease"/>
    <property type="match status" value="1"/>
</dbReference>
<dbReference type="Proteomes" id="UP001302494">
    <property type="component" value="Chromosome"/>
</dbReference>
<evidence type="ECO:0000313" key="3">
    <source>
        <dbReference type="Proteomes" id="UP001302494"/>
    </source>
</evidence>
<dbReference type="AlphaFoldDB" id="A0AA96GQM1"/>